<dbReference type="Pfam" id="PF13472">
    <property type="entry name" value="Lipase_GDSL_2"/>
    <property type="match status" value="1"/>
</dbReference>
<dbReference type="EMBL" id="JAPFFF010000024">
    <property type="protein sequence ID" value="KAK8850267.1"/>
    <property type="molecule type" value="Genomic_DNA"/>
</dbReference>
<dbReference type="Proteomes" id="UP001470230">
    <property type="component" value="Unassembled WGS sequence"/>
</dbReference>
<name>A0ABR2HP74_9EUKA</name>
<dbReference type="PANTHER" id="PTHR30383">
    <property type="entry name" value="THIOESTERASE 1/PROTEASE 1/LYSOPHOSPHOLIPASE L1"/>
    <property type="match status" value="1"/>
</dbReference>
<dbReference type="Pfam" id="PF14607">
    <property type="entry name" value="GxDLY"/>
    <property type="match status" value="1"/>
</dbReference>
<keyword evidence="5" id="KW-1185">Reference proteome</keyword>
<feature type="domain" description="SGNH hydrolase-type esterase" evidence="2">
    <location>
        <begin position="173"/>
        <end position="353"/>
    </location>
</feature>
<evidence type="ECO:0000313" key="4">
    <source>
        <dbReference type="EMBL" id="KAK8850267.1"/>
    </source>
</evidence>
<gene>
    <name evidence="4" type="ORF">M9Y10_018395</name>
</gene>
<sequence>MLFFFMFFFNFANGLIWIEPSADLDYNCNQNQAFQSEVGKTYFRLPPRAQSIVRPRIWQLSRHSASISIKFITNSSHIKIQYDRENPNNFAMMNQIGTSGIDLYGYDENGTIHFFAGTYSFGSRVTFDFSEYNKSVIFSYLLILPSYDVIKPNTLKIGYEEDSYFKIFETELEKPITLYGTSIMHGACPNRPGLSWVNWVSRTLQLPVHNFGFMGQGMLEKEVIDLVMEEEARAFVLDCLPNLVFEPVNDVINLTIEAYKQIRAKWPDTPIILVEFGGYTNYEFSNQYRTYTDNMNTASREALKKLQEEYKATNLFYVTQEELGITSDDISDPVHPMDNGMQKQTNAIVKVLREALNMPESVSHFTTQIPVPQHRNLNFFNDHQKVLKKLNAQTKISENKVIIGDSFAAGLTDLDGYLNLGMKDDRIENALYRIYHDEMSNMSPQKIVTFIGSNNVPINDKTEIVEGIKFLLQQIHARQPEAALAVVGILPRTGYEETVKNINLELKSAAEKEGWSFADPGQGLLDGQTGLIDKQYFLEDGFNLNSQGYEVIKPVIAAL</sequence>
<organism evidence="4 5">
    <name type="scientific">Tritrichomonas musculus</name>
    <dbReference type="NCBI Taxonomy" id="1915356"/>
    <lineage>
        <taxon>Eukaryota</taxon>
        <taxon>Metamonada</taxon>
        <taxon>Parabasalia</taxon>
        <taxon>Tritrichomonadida</taxon>
        <taxon>Tritrichomonadidae</taxon>
        <taxon>Tritrichomonas</taxon>
    </lineage>
</organism>
<evidence type="ECO:0008006" key="6">
    <source>
        <dbReference type="Google" id="ProtNLM"/>
    </source>
</evidence>
<evidence type="ECO:0000259" key="1">
    <source>
        <dbReference type="Pfam" id="PF13472"/>
    </source>
</evidence>
<dbReference type="Pfam" id="PF14606">
    <property type="entry name" value="Lipase_GDSL_3"/>
    <property type="match status" value="1"/>
</dbReference>
<dbReference type="Gene3D" id="2.60.120.260">
    <property type="entry name" value="Galactose-binding domain-like"/>
    <property type="match status" value="1"/>
</dbReference>
<evidence type="ECO:0000313" key="5">
    <source>
        <dbReference type="Proteomes" id="UP001470230"/>
    </source>
</evidence>
<protein>
    <recommendedName>
        <fullName evidence="6">SGNH hydrolase-type esterase domain-containing protein</fullName>
    </recommendedName>
</protein>
<dbReference type="InterPro" id="IPR036514">
    <property type="entry name" value="SGNH_hydro_sf"/>
</dbReference>
<evidence type="ECO:0000259" key="2">
    <source>
        <dbReference type="Pfam" id="PF14606"/>
    </source>
</evidence>
<feature type="domain" description="SGNH hydrolase-type esterase N-terminal" evidence="3">
    <location>
        <begin position="29"/>
        <end position="164"/>
    </location>
</feature>
<dbReference type="SUPFAM" id="SSF52266">
    <property type="entry name" value="SGNH hydrolase"/>
    <property type="match status" value="2"/>
</dbReference>
<dbReference type="InterPro" id="IPR051532">
    <property type="entry name" value="Ester_Hydrolysis_Enzymes"/>
</dbReference>
<comment type="caution">
    <text evidence="4">The sequence shown here is derived from an EMBL/GenBank/DDBJ whole genome shotgun (WGS) entry which is preliminary data.</text>
</comment>
<reference evidence="4 5" key="1">
    <citation type="submission" date="2024-04" db="EMBL/GenBank/DDBJ databases">
        <title>Tritrichomonas musculus Genome.</title>
        <authorList>
            <person name="Alves-Ferreira E."/>
            <person name="Grigg M."/>
            <person name="Lorenzi H."/>
            <person name="Galac M."/>
        </authorList>
    </citation>
    <scope>NUCLEOTIDE SEQUENCE [LARGE SCALE GENOMIC DNA]</scope>
    <source>
        <strain evidence="4 5">EAF2021</strain>
    </source>
</reference>
<dbReference type="Gene3D" id="3.40.50.1110">
    <property type="entry name" value="SGNH hydrolase"/>
    <property type="match status" value="2"/>
</dbReference>
<dbReference type="InterPro" id="IPR013830">
    <property type="entry name" value="SGNH_hydro"/>
</dbReference>
<proteinExistence type="predicted"/>
<evidence type="ECO:0000259" key="3">
    <source>
        <dbReference type="Pfam" id="PF14607"/>
    </source>
</evidence>
<dbReference type="InterPro" id="IPR032740">
    <property type="entry name" value="GxDLY"/>
</dbReference>
<feature type="domain" description="SGNH hydrolase-type esterase" evidence="1">
    <location>
        <begin position="405"/>
        <end position="550"/>
    </location>
</feature>
<accession>A0ABR2HP74</accession>